<dbReference type="RefSeq" id="WP_038545590.1">
    <property type="nucleotide sequence ID" value="NZ_CP006842.1"/>
</dbReference>
<reference evidence="4 5" key="1">
    <citation type="journal article" date="2015" name="Int. J. Syst. Evol. Microbiol.">
        <title>Revisiting Corynebacterium glyciniphilum (ex Kubota et al., 1972) sp. nov., nom. rev., isolated from putrefied banana.</title>
        <authorList>
            <person name="Al-Dilaimi A."/>
            <person name="Bednarz H."/>
            <person name="Lomker A."/>
            <person name="Niehaus K."/>
            <person name="Kalinowski J."/>
            <person name="Ruckert C."/>
        </authorList>
    </citation>
    <scope>NUCLEOTIDE SEQUENCE [LARGE SCALE GENOMIC DNA]</scope>
    <source>
        <strain evidence="4">AJ 3170</strain>
    </source>
</reference>
<dbReference type="OrthoDB" id="9798454at2"/>
<keyword evidence="2" id="KW-0560">Oxidoreductase</keyword>
<dbReference type="Pfam" id="PF02525">
    <property type="entry name" value="Flavodoxin_2"/>
    <property type="match status" value="1"/>
</dbReference>
<dbReference type="HOGENOM" id="CLU_058643_2_1_11"/>
<dbReference type="KEGG" id="cgy:CGLY_01725"/>
<dbReference type="GO" id="GO:0005829">
    <property type="term" value="C:cytosol"/>
    <property type="evidence" value="ECO:0007669"/>
    <property type="project" value="TreeGrafter"/>
</dbReference>
<organism evidence="4 5">
    <name type="scientific">Corynebacterium glyciniphilum AJ 3170</name>
    <dbReference type="NCBI Taxonomy" id="1404245"/>
    <lineage>
        <taxon>Bacteria</taxon>
        <taxon>Bacillati</taxon>
        <taxon>Actinomycetota</taxon>
        <taxon>Actinomycetes</taxon>
        <taxon>Mycobacteriales</taxon>
        <taxon>Corynebacteriaceae</taxon>
        <taxon>Corynebacterium</taxon>
    </lineage>
</organism>
<accession>X5DIE1</accession>
<evidence type="ECO:0000259" key="3">
    <source>
        <dbReference type="Pfam" id="PF02525"/>
    </source>
</evidence>
<dbReference type="AlphaFoldDB" id="X5DIE1"/>
<evidence type="ECO:0000313" key="4">
    <source>
        <dbReference type="EMBL" id="AHW62793.1"/>
    </source>
</evidence>
<dbReference type="InterPro" id="IPR003680">
    <property type="entry name" value="Flavodoxin_fold"/>
</dbReference>
<dbReference type="STRING" id="1404245.CGLY_01725"/>
<feature type="domain" description="Flavodoxin-like fold" evidence="3">
    <location>
        <begin position="13"/>
        <end position="220"/>
    </location>
</feature>
<comment type="similarity">
    <text evidence="1">Belongs to the NAD(P)H dehydrogenase (quinone) family.</text>
</comment>
<dbReference type="SUPFAM" id="SSF52218">
    <property type="entry name" value="Flavoproteins"/>
    <property type="match status" value="1"/>
</dbReference>
<evidence type="ECO:0000256" key="1">
    <source>
        <dbReference type="ARBA" id="ARBA00006252"/>
    </source>
</evidence>
<protein>
    <submittedName>
        <fullName evidence="4">NADPH-quinone reductase</fullName>
    </submittedName>
</protein>
<dbReference type="PANTHER" id="PTHR10204">
    <property type="entry name" value="NAD P H OXIDOREDUCTASE-RELATED"/>
    <property type="match status" value="1"/>
</dbReference>
<dbReference type="InterPro" id="IPR029039">
    <property type="entry name" value="Flavoprotein-like_sf"/>
</dbReference>
<dbReference type="Gene3D" id="3.40.50.360">
    <property type="match status" value="1"/>
</dbReference>
<proteinExistence type="inferred from homology"/>
<dbReference type="EMBL" id="CP006842">
    <property type="protein sequence ID" value="AHW62793.1"/>
    <property type="molecule type" value="Genomic_DNA"/>
</dbReference>
<dbReference type="eggNOG" id="COG2249">
    <property type="taxonomic scope" value="Bacteria"/>
</dbReference>
<dbReference type="InterPro" id="IPR051545">
    <property type="entry name" value="NAD(P)H_dehydrogenase_qn"/>
</dbReference>
<name>X5DIE1_9CORY</name>
<dbReference type="GO" id="GO:0003955">
    <property type="term" value="F:NAD(P)H dehydrogenase (quinone) activity"/>
    <property type="evidence" value="ECO:0007669"/>
    <property type="project" value="TreeGrafter"/>
</dbReference>
<dbReference type="PANTHER" id="PTHR10204:SF34">
    <property type="entry name" value="NAD(P)H DEHYDROGENASE [QUINONE] 1 ISOFORM 1"/>
    <property type="match status" value="1"/>
</dbReference>
<keyword evidence="5" id="KW-1185">Reference proteome</keyword>
<dbReference type="Proteomes" id="UP000023703">
    <property type="component" value="Chromosome"/>
</dbReference>
<evidence type="ECO:0000313" key="5">
    <source>
        <dbReference type="Proteomes" id="UP000023703"/>
    </source>
</evidence>
<sequence>MTIQYPTTPGAALWVYAHPRQQSLNGELLRAGREALSHSYDVTTSDLYAQDFDPVLRERDLGSSAGHPGSIAIQAGEAYTRGELPADLRAEQKKVVDAELLVLQFPLWWYGPPAILKGWLDRILSDNFAYGDLDPDLGVPRRYGDGGLSGRRALVIVTVGEDDRTLGTRGISGDIESILFPLTHGALWFVGIDVLELHVVYDADGLDSEGVDREAARLVERINGINGINGTDAEHPVPYRRLRDGDYAGTRALNESILPGRTDLGIHRRR</sequence>
<gene>
    <name evidence="4" type="ORF">CGLY_01725</name>
</gene>
<evidence type="ECO:0000256" key="2">
    <source>
        <dbReference type="ARBA" id="ARBA00023002"/>
    </source>
</evidence>